<dbReference type="InterPro" id="IPR010075">
    <property type="entry name" value="PRibForGlyAmidine_synth_PurQ"/>
</dbReference>
<dbReference type="SMART" id="SM01211">
    <property type="entry name" value="GATase_5"/>
    <property type="match status" value="1"/>
</dbReference>
<keyword evidence="1 8" id="KW-0963">Cytoplasm</keyword>
<evidence type="ECO:0000256" key="4">
    <source>
        <dbReference type="ARBA" id="ARBA00022755"/>
    </source>
</evidence>
<evidence type="ECO:0000256" key="7">
    <source>
        <dbReference type="ARBA" id="ARBA00022962"/>
    </source>
</evidence>
<feature type="active site" description="Nucleophile" evidence="8">
    <location>
        <position position="100"/>
    </location>
</feature>
<evidence type="ECO:0000256" key="8">
    <source>
        <dbReference type="HAMAP-Rule" id="MF_00421"/>
    </source>
</evidence>
<evidence type="ECO:0000313" key="9">
    <source>
        <dbReference type="EMBL" id="MBD8061842.1"/>
    </source>
</evidence>
<keyword evidence="6 8" id="KW-0067">ATP-binding</keyword>
<comment type="pathway">
    <text evidence="8">Purine metabolism; IMP biosynthesis via de novo pathway; 5-amino-1-(5-phospho-D-ribosyl)imidazole from N(2)-formyl-N(1)-(5-phospho-D-ribosyl)glycinamide: step 1/2.</text>
</comment>
<dbReference type="InterPro" id="IPR029062">
    <property type="entry name" value="Class_I_gatase-like"/>
</dbReference>
<evidence type="ECO:0000256" key="3">
    <source>
        <dbReference type="ARBA" id="ARBA00022741"/>
    </source>
</evidence>
<keyword evidence="3 8" id="KW-0547">Nucleotide-binding</keyword>
<keyword evidence="5 8" id="KW-0378">Hydrolase</keyword>
<comment type="subunit">
    <text evidence="8">Part of the FGAM synthase complex composed of 1 PurL, 1 PurQ and 2 PurS subunits.</text>
</comment>
<proteinExistence type="inferred from homology"/>
<dbReference type="Gene3D" id="3.40.50.880">
    <property type="match status" value="1"/>
</dbReference>
<dbReference type="NCBIfam" id="TIGR01737">
    <property type="entry name" value="FGAM_synth_I"/>
    <property type="match status" value="1"/>
</dbReference>
<organism evidence="9 10">
    <name type="scientific">Oceanitalea stevensii</name>
    <dbReference type="NCBI Taxonomy" id="2763072"/>
    <lineage>
        <taxon>Bacteria</taxon>
        <taxon>Bacillati</taxon>
        <taxon>Actinomycetota</taxon>
        <taxon>Actinomycetes</taxon>
        <taxon>Micrococcales</taxon>
        <taxon>Bogoriellaceae</taxon>
        <taxon>Georgenia</taxon>
    </lineage>
</organism>
<dbReference type="Pfam" id="PF13507">
    <property type="entry name" value="GATase_5"/>
    <property type="match status" value="1"/>
</dbReference>
<evidence type="ECO:0000256" key="2">
    <source>
        <dbReference type="ARBA" id="ARBA00022598"/>
    </source>
</evidence>
<dbReference type="EC" id="6.3.5.3" evidence="8"/>
<dbReference type="HAMAP" id="MF_00421">
    <property type="entry name" value="PurQ"/>
    <property type="match status" value="1"/>
</dbReference>
<gene>
    <name evidence="8 9" type="primary">purQ</name>
    <name evidence="9" type="ORF">H9624_05850</name>
</gene>
<feature type="active site" evidence="8">
    <location>
        <position position="209"/>
    </location>
</feature>
<dbReference type="PIRSF" id="PIRSF001586">
    <property type="entry name" value="FGAM_synth_I"/>
    <property type="match status" value="1"/>
</dbReference>
<dbReference type="SUPFAM" id="SSF52317">
    <property type="entry name" value="Class I glutamine amidotransferase-like"/>
    <property type="match status" value="1"/>
</dbReference>
<dbReference type="RefSeq" id="WP_251838897.1">
    <property type="nucleotide sequence ID" value="NZ_JACSPO010000001.1"/>
</dbReference>
<keyword evidence="4 8" id="KW-0658">Purine biosynthesis</keyword>
<evidence type="ECO:0000313" key="10">
    <source>
        <dbReference type="Proteomes" id="UP000661894"/>
    </source>
</evidence>
<sequence length="242" mass="25373">MHRLDVPEPQPRAEGARVGVVTFPGSLDERDAQRAVRLAGGEPVALWHADEDLRGVDAVVLPGGFSYGDYLRCGAIASFAPVMTAVVEAAGRGLPVLGICNGFQILCEAHLLPGALIRNEAQRFVCRDQQLRVENNDTAWTTGYSVGETITIPLKNGEGGFVADERTLAELEGEGRVVFRYEGHNPNGSLHDIAGISNAAGNVVGLMPHPEHAVEPGFGPDSGGGTDGLAIFASVLGVLVSA</sequence>
<dbReference type="EMBL" id="JACSPO010000001">
    <property type="protein sequence ID" value="MBD8061842.1"/>
    <property type="molecule type" value="Genomic_DNA"/>
</dbReference>
<comment type="subcellular location">
    <subcellularLocation>
        <location evidence="8">Cytoplasm</location>
    </subcellularLocation>
</comment>
<protein>
    <recommendedName>
        <fullName evidence="8">Phosphoribosylformylglycinamidine synthase subunit PurQ</fullName>
        <shortName evidence="8">FGAM synthase</shortName>
        <ecNumber evidence="8">6.3.5.3</ecNumber>
    </recommendedName>
    <alternativeName>
        <fullName evidence="8">Formylglycinamide ribonucleotide amidotransferase subunit I</fullName>
        <shortName evidence="8">FGAR amidotransferase I</shortName>
        <shortName evidence="8">FGAR-AT I</shortName>
    </alternativeName>
    <alternativeName>
        <fullName evidence="8">Glutaminase PurQ</fullName>
        <ecNumber evidence="8">3.5.1.2</ecNumber>
    </alternativeName>
    <alternativeName>
        <fullName evidence="8">Phosphoribosylformylglycinamidine synthase subunit I</fullName>
    </alternativeName>
</protein>
<comment type="caution">
    <text evidence="9">The sequence shown here is derived from an EMBL/GenBank/DDBJ whole genome shotgun (WGS) entry which is preliminary data.</text>
</comment>
<dbReference type="PANTHER" id="PTHR47552">
    <property type="entry name" value="PHOSPHORIBOSYLFORMYLGLYCINAMIDINE SYNTHASE SUBUNIT PURQ"/>
    <property type="match status" value="1"/>
</dbReference>
<name>A0ABR8Z0I2_9MICO</name>
<dbReference type="PROSITE" id="PS51273">
    <property type="entry name" value="GATASE_TYPE_1"/>
    <property type="match status" value="1"/>
</dbReference>
<comment type="function">
    <text evidence="8">Part of the phosphoribosylformylglycinamidine synthase complex involved in the purines biosynthetic pathway. Catalyzes the ATP-dependent conversion of formylglycinamide ribonucleotide (FGAR) and glutamine to yield formylglycinamidine ribonucleotide (FGAM) and glutamate. The FGAM synthase complex is composed of three subunits. PurQ produces an ammonia molecule by converting glutamine to glutamate. PurL transfers the ammonia molecule to FGAR to form FGAM in an ATP-dependent manner. PurS interacts with PurQ and PurL and is thought to assist in the transfer of the ammonia molecule from PurQ to PurL.</text>
</comment>
<dbReference type="CDD" id="cd01740">
    <property type="entry name" value="GATase1_FGAR_AT"/>
    <property type="match status" value="1"/>
</dbReference>
<comment type="catalytic activity">
    <reaction evidence="8">
        <text>N(2)-formyl-N(1)-(5-phospho-beta-D-ribosyl)glycinamide + L-glutamine + ATP + H2O = 2-formamido-N(1)-(5-O-phospho-beta-D-ribosyl)acetamidine + L-glutamate + ADP + phosphate + H(+)</text>
        <dbReference type="Rhea" id="RHEA:17129"/>
        <dbReference type="ChEBI" id="CHEBI:15377"/>
        <dbReference type="ChEBI" id="CHEBI:15378"/>
        <dbReference type="ChEBI" id="CHEBI:29985"/>
        <dbReference type="ChEBI" id="CHEBI:30616"/>
        <dbReference type="ChEBI" id="CHEBI:43474"/>
        <dbReference type="ChEBI" id="CHEBI:58359"/>
        <dbReference type="ChEBI" id="CHEBI:147286"/>
        <dbReference type="ChEBI" id="CHEBI:147287"/>
        <dbReference type="ChEBI" id="CHEBI:456216"/>
        <dbReference type="EC" id="6.3.5.3"/>
    </reaction>
</comment>
<evidence type="ECO:0000256" key="1">
    <source>
        <dbReference type="ARBA" id="ARBA00022490"/>
    </source>
</evidence>
<dbReference type="PANTHER" id="PTHR47552:SF1">
    <property type="entry name" value="PHOSPHORIBOSYLFORMYLGLYCINAMIDINE SYNTHASE SUBUNIT PURQ"/>
    <property type="match status" value="1"/>
</dbReference>
<comment type="catalytic activity">
    <reaction evidence="8">
        <text>L-glutamine + H2O = L-glutamate + NH4(+)</text>
        <dbReference type="Rhea" id="RHEA:15889"/>
        <dbReference type="ChEBI" id="CHEBI:15377"/>
        <dbReference type="ChEBI" id="CHEBI:28938"/>
        <dbReference type="ChEBI" id="CHEBI:29985"/>
        <dbReference type="ChEBI" id="CHEBI:58359"/>
        <dbReference type="EC" id="3.5.1.2"/>
    </reaction>
</comment>
<keyword evidence="10" id="KW-1185">Reference proteome</keyword>
<dbReference type="EC" id="3.5.1.2" evidence="8"/>
<keyword evidence="7 8" id="KW-0315">Glutamine amidotransferase</keyword>
<keyword evidence="2 8" id="KW-0436">Ligase</keyword>
<feature type="active site" evidence="8">
    <location>
        <position position="211"/>
    </location>
</feature>
<dbReference type="NCBIfam" id="NF002957">
    <property type="entry name" value="PRK03619.1"/>
    <property type="match status" value="1"/>
</dbReference>
<evidence type="ECO:0000256" key="5">
    <source>
        <dbReference type="ARBA" id="ARBA00022801"/>
    </source>
</evidence>
<accession>A0ABR8Z0I2</accession>
<reference evidence="9 10" key="1">
    <citation type="submission" date="2020-08" db="EMBL/GenBank/DDBJ databases">
        <title>A Genomic Blueprint of the Chicken Gut Microbiome.</title>
        <authorList>
            <person name="Gilroy R."/>
            <person name="Ravi A."/>
            <person name="Getino M."/>
            <person name="Pursley I."/>
            <person name="Horton D.L."/>
            <person name="Alikhan N.-F."/>
            <person name="Baker D."/>
            <person name="Gharbi K."/>
            <person name="Hall N."/>
            <person name="Watson M."/>
            <person name="Adriaenssens E.M."/>
            <person name="Foster-Nyarko E."/>
            <person name="Jarju S."/>
            <person name="Secka A."/>
            <person name="Antonio M."/>
            <person name="Oren A."/>
            <person name="Chaudhuri R."/>
            <person name="La Ragione R.M."/>
            <person name="Hildebrand F."/>
            <person name="Pallen M.J."/>
        </authorList>
    </citation>
    <scope>NUCLEOTIDE SEQUENCE [LARGE SCALE GENOMIC DNA]</scope>
    <source>
        <strain evidence="9 10">Sa1BUA1</strain>
    </source>
</reference>
<evidence type="ECO:0000256" key="6">
    <source>
        <dbReference type="ARBA" id="ARBA00022840"/>
    </source>
</evidence>
<dbReference type="Proteomes" id="UP000661894">
    <property type="component" value="Unassembled WGS sequence"/>
</dbReference>